<dbReference type="PRINTS" id="PR00723">
    <property type="entry name" value="SUBTILISIN"/>
</dbReference>
<evidence type="ECO:0000256" key="4">
    <source>
        <dbReference type="ARBA" id="ARBA00022825"/>
    </source>
</evidence>
<feature type="transmembrane region" description="Helical" evidence="8">
    <location>
        <begin position="107"/>
        <end position="127"/>
    </location>
</feature>
<keyword evidence="2" id="KW-0732">Signal</keyword>
<dbReference type="GO" id="GO:0006508">
    <property type="term" value="P:proteolysis"/>
    <property type="evidence" value="ECO:0007669"/>
    <property type="project" value="UniProtKB-KW"/>
</dbReference>
<keyword evidence="1" id="KW-0645">Protease</keyword>
<dbReference type="PROSITE" id="PS00138">
    <property type="entry name" value="SUBTILASE_SER"/>
    <property type="match status" value="1"/>
</dbReference>
<reference evidence="11" key="1">
    <citation type="journal article" date="2020" name="bioRxiv">
        <title>Genomic and phenotypic heterogeneity of clinical isolates of the human pathogens Aspergillus fumigatus, Aspergillus lentulus and Aspergillus fumigatiaffinis.</title>
        <authorList>
            <person name="dos Santos R.A.C."/>
            <person name="Steenwyk J.L."/>
            <person name="Rivero-Menendez O."/>
            <person name="Mead M.E."/>
            <person name="Silva L.P."/>
            <person name="Bastos R.W."/>
            <person name="Alastruey-Izquierdo A."/>
            <person name="Goldman G.H."/>
            <person name="Rokas A."/>
        </authorList>
    </citation>
    <scope>NUCLEOTIDE SEQUENCE</scope>
    <source>
        <strain evidence="11">CNM-CM8927</strain>
    </source>
</reference>
<evidence type="ECO:0000256" key="1">
    <source>
        <dbReference type="ARBA" id="ARBA00022670"/>
    </source>
</evidence>
<sequence>MASAPRLRVPPTELEARKGRGMEDNASGSGSGEAGRPALLSFDEMPEWFQHDNNQWILHGYRPISGSVRASFRSWWYLHNETIGLFGALTIIANVHPKLQSHKYRSMRTLAFVATGMSVVAPLIHGLDIFGLDLMNKKAFTYTMVAKVIYLASYIVARALTNEALEAGYKTVYELLKQRKLEHVDYVPLRCTNKVTGTDGWKGALLVDIGYRLFRKLWNRAIWLICLLDNLRQYWTASVQNLIQTVRRPLPVRLGHDGDVFRKSYRPHYLSEDLMKLAFDKVAAKSDALYQLQRRKTGLQNRPEVLGVNVAQPDPTRPGLINTQHTCVDRPMFFQPKNPSEIFKSLSLDTQPWKTTLVPKACCNPCLDYSLDNDHKDAFLQCDDIGEADPESVARTLRAFEHLLQDDSDRERDFSFQQPGHEQYPKLRRMIEDPNRHLHAYPDTVIRVSKRGRECDDAIQELLRLDQERKKRRVLPREEPTHESDLEDPDADFAVLMRRHLVSLDNALRRHWVCVCQKCSGLSVRLSLPRHKKDLEAEASFEVFFGVRSVPATALQEAKITVKDLHNSTLRRSSEPMISSPPDFAHICQSVTESLDQRNCLHFALENGIFQRLRPQPKTFGSDRMSQTVSLSALFNRQQELLRGESVLPLKGKRVLAVTLASALLPFLETPWLQFSFNHSKIQFFEPRQDGELPNITKPFLTLEHVPIISARSTDTGDSSGASKHMVHPNASVLALGILLCELHYCTPVELMSKDPHAARNVNDDFYTCLDRLQNLEDDAGIDYYLATKACLTGEYYPLGQHADFGDVSVQRLFYQNVVKRLEAVIFKAWGLRLEDLGSFDSRQNESCWGSIGREVIRLYTGKVDSSGANNTASAIPHRPRSDTTPTSYTTLHSDIMLRISAQPSPGSQAHGHIAEPSEKSFHFFDASHQTGPEQENSLSKKWMDNLLFSIYRYVDIDFDLDEPVRIAILDSGLDPENPFLVEDQQRANPRIKEARSFVHGTEPHDIRDEIGHGTHALGLLLKAIDHAVEHWKVDIISMSFGIREYHELMSTAISNALNKRTLLFAAASNDGANLGRAFPAQYPSVFCIHSTDGNGNPSNFNPTASETDVNFSLLGEHVSSYWPAGINGHHQTVNVMSGTSVATPIAAGLAASILSFVRQQDQHIAVESERLGPWLKRDNSMDAVFKTMVRRRRGMGYDYITPHVLFDNGSTKEDVYGRIKDIKRNMYKYL</sequence>
<proteinExistence type="inferred from homology"/>
<dbReference type="AlphaFoldDB" id="A0AAN5YWA0"/>
<evidence type="ECO:0000256" key="7">
    <source>
        <dbReference type="SAM" id="MobiDB-lite"/>
    </source>
</evidence>
<dbReference type="Proteomes" id="UP000649114">
    <property type="component" value="Unassembled WGS sequence"/>
</dbReference>
<dbReference type="InterPro" id="IPR000209">
    <property type="entry name" value="Peptidase_S8/S53_dom"/>
</dbReference>
<evidence type="ECO:0000256" key="3">
    <source>
        <dbReference type="ARBA" id="ARBA00022801"/>
    </source>
</evidence>
<dbReference type="PANTHER" id="PTHR35186:SF4">
    <property type="entry name" value="PRION-INHIBITION AND PROPAGATION HELO DOMAIN-CONTAINING PROTEIN"/>
    <property type="match status" value="1"/>
</dbReference>
<organism evidence="11 12">
    <name type="scientific">Aspergillus lentulus</name>
    <dbReference type="NCBI Taxonomy" id="293939"/>
    <lineage>
        <taxon>Eukaryota</taxon>
        <taxon>Fungi</taxon>
        <taxon>Dikarya</taxon>
        <taxon>Ascomycota</taxon>
        <taxon>Pezizomycotina</taxon>
        <taxon>Eurotiomycetes</taxon>
        <taxon>Eurotiomycetidae</taxon>
        <taxon>Eurotiales</taxon>
        <taxon>Aspergillaceae</taxon>
        <taxon>Aspergillus</taxon>
        <taxon>Aspergillus subgen. Fumigati</taxon>
    </lineage>
</organism>
<evidence type="ECO:0000313" key="12">
    <source>
        <dbReference type="Proteomes" id="UP000649114"/>
    </source>
</evidence>
<feature type="domain" description="Peptidase S8/S53" evidence="9">
    <location>
        <begin position="1022"/>
        <end position="1157"/>
    </location>
</feature>
<dbReference type="Pfam" id="PF00082">
    <property type="entry name" value="Peptidase_S8"/>
    <property type="match status" value="1"/>
</dbReference>
<evidence type="ECO:0000313" key="11">
    <source>
        <dbReference type="EMBL" id="KAF4209798.1"/>
    </source>
</evidence>
<keyword evidence="4" id="KW-0720">Serine protease</keyword>
<reference evidence="11" key="2">
    <citation type="submission" date="2020-04" db="EMBL/GenBank/DDBJ databases">
        <authorList>
            <person name="Santos R.A.C."/>
            <person name="Steenwyk J.L."/>
            <person name="Rivero-Menendez O."/>
            <person name="Mead M.E."/>
            <person name="Silva L.P."/>
            <person name="Bastos R.W."/>
            <person name="Alastruey-Izquierdo A."/>
            <person name="Goldman G.H."/>
            <person name="Rokas A."/>
        </authorList>
    </citation>
    <scope>NUCLEOTIDE SEQUENCE</scope>
    <source>
        <strain evidence="11">CNM-CM8927</strain>
    </source>
</reference>
<dbReference type="GO" id="GO:0004252">
    <property type="term" value="F:serine-type endopeptidase activity"/>
    <property type="evidence" value="ECO:0007669"/>
    <property type="project" value="InterPro"/>
</dbReference>
<dbReference type="PANTHER" id="PTHR35186">
    <property type="entry name" value="ANK_REP_REGION DOMAIN-CONTAINING PROTEIN"/>
    <property type="match status" value="1"/>
</dbReference>
<feature type="compositionally biased region" description="Basic and acidic residues" evidence="7">
    <location>
        <begin position="14"/>
        <end position="23"/>
    </location>
</feature>
<comment type="caution">
    <text evidence="6">Lacks conserved residue(s) required for the propagation of feature annotation.</text>
</comment>
<evidence type="ECO:0008006" key="13">
    <source>
        <dbReference type="Google" id="ProtNLM"/>
    </source>
</evidence>
<keyword evidence="8" id="KW-0812">Transmembrane</keyword>
<comment type="caution">
    <text evidence="11">The sequence shown here is derived from an EMBL/GenBank/DDBJ whole genome shotgun (WGS) entry which is preliminary data.</text>
</comment>
<feature type="domain" description="DUF7580" evidence="10">
    <location>
        <begin position="497"/>
        <end position="824"/>
    </location>
</feature>
<evidence type="ECO:0000259" key="10">
    <source>
        <dbReference type="Pfam" id="PF24476"/>
    </source>
</evidence>
<dbReference type="PROSITE" id="PS51892">
    <property type="entry name" value="SUBTILASE"/>
    <property type="match status" value="1"/>
</dbReference>
<dbReference type="SUPFAM" id="SSF52743">
    <property type="entry name" value="Subtilisin-like"/>
    <property type="match status" value="1"/>
</dbReference>
<feature type="region of interest" description="Disordered" evidence="7">
    <location>
        <begin position="868"/>
        <end position="888"/>
    </location>
</feature>
<evidence type="ECO:0000256" key="8">
    <source>
        <dbReference type="SAM" id="Phobius"/>
    </source>
</evidence>
<feature type="transmembrane region" description="Helical" evidence="8">
    <location>
        <begin position="75"/>
        <end position="95"/>
    </location>
</feature>
<accession>A0AAN5YWA0</accession>
<dbReference type="InterPro" id="IPR015500">
    <property type="entry name" value="Peptidase_S8_subtilisin-rel"/>
</dbReference>
<feature type="region of interest" description="Disordered" evidence="7">
    <location>
        <begin position="1"/>
        <end position="33"/>
    </location>
</feature>
<keyword evidence="3" id="KW-0378">Hydrolase</keyword>
<evidence type="ECO:0000256" key="2">
    <source>
        <dbReference type="ARBA" id="ARBA00022729"/>
    </source>
</evidence>
<protein>
    <recommendedName>
        <fullName evidence="13">Peptidase S8/S53 domain-containing protein</fullName>
    </recommendedName>
</protein>
<comment type="similarity">
    <text evidence="6">Belongs to the peptidase S8 family.</text>
</comment>
<dbReference type="EMBL" id="JAAAPU010000002">
    <property type="protein sequence ID" value="KAF4209798.1"/>
    <property type="molecule type" value="Genomic_DNA"/>
</dbReference>
<dbReference type="Pfam" id="PF24476">
    <property type="entry name" value="DUF7580"/>
    <property type="match status" value="1"/>
</dbReference>
<evidence type="ECO:0000256" key="6">
    <source>
        <dbReference type="PROSITE-ProRule" id="PRU01240"/>
    </source>
</evidence>
<evidence type="ECO:0000256" key="5">
    <source>
        <dbReference type="ARBA" id="ARBA00023145"/>
    </source>
</evidence>
<name>A0AAN5YWA0_ASPLE</name>
<keyword evidence="8" id="KW-0472">Membrane</keyword>
<dbReference type="Gene3D" id="3.40.50.200">
    <property type="entry name" value="Peptidase S8/S53 domain"/>
    <property type="match status" value="2"/>
</dbReference>
<keyword evidence="5" id="KW-0865">Zymogen</keyword>
<gene>
    <name evidence="11" type="ORF">CNMCM8927_005001</name>
</gene>
<dbReference type="InterPro" id="IPR036852">
    <property type="entry name" value="Peptidase_S8/S53_dom_sf"/>
</dbReference>
<dbReference type="InterPro" id="IPR056002">
    <property type="entry name" value="DUF7580"/>
</dbReference>
<dbReference type="InterPro" id="IPR023828">
    <property type="entry name" value="Peptidase_S8_Ser-AS"/>
</dbReference>
<evidence type="ECO:0000259" key="9">
    <source>
        <dbReference type="Pfam" id="PF00082"/>
    </source>
</evidence>
<keyword evidence="8" id="KW-1133">Transmembrane helix</keyword>